<accession>A0A9N8DGK4</accession>
<feature type="domain" description="Tr-type G" evidence="8">
    <location>
        <begin position="1"/>
        <end position="126"/>
    </location>
</feature>
<gene>
    <name evidence="9" type="ORF">SEMRO_81_G043640.1</name>
</gene>
<dbReference type="GO" id="GO:0009507">
    <property type="term" value="C:chloroplast"/>
    <property type="evidence" value="ECO:0007669"/>
    <property type="project" value="UniProtKB-SubCell"/>
</dbReference>
<evidence type="ECO:0000256" key="1">
    <source>
        <dbReference type="ARBA" id="ARBA00004229"/>
    </source>
</evidence>
<evidence type="ECO:0000256" key="4">
    <source>
        <dbReference type="ARBA" id="ARBA00022741"/>
    </source>
</evidence>
<comment type="subcellular location">
    <subcellularLocation>
        <location evidence="2">Cytoplasm</location>
    </subcellularLocation>
    <subcellularLocation>
        <location evidence="1">Plastid</location>
        <location evidence="1">Chloroplast</location>
    </subcellularLocation>
</comment>
<evidence type="ECO:0000313" key="9">
    <source>
        <dbReference type="EMBL" id="CAB9500339.1"/>
    </source>
</evidence>
<proteinExistence type="predicted"/>
<protein>
    <submittedName>
        <fullName evidence="9">Elongation factor 1-alpha</fullName>
    </submittedName>
</protein>
<dbReference type="Pfam" id="PF03143">
    <property type="entry name" value="GTP_EFTU_D3"/>
    <property type="match status" value="1"/>
</dbReference>
<dbReference type="SUPFAM" id="SSF52540">
    <property type="entry name" value="P-loop containing nucleoside triphosphate hydrolases"/>
    <property type="match status" value="1"/>
</dbReference>
<reference evidence="9" key="1">
    <citation type="submission" date="2020-06" db="EMBL/GenBank/DDBJ databases">
        <authorList>
            <consortium name="Plant Systems Biology data submission"/>
        </authorList>
    </citation>
    <scope>NUCLEOTIDE SEQUENCE</scope>
    <source>
        <strain evidence="9">D6</strain>
    </source>
</reference>
<dbReference type="InterPro" id="IPR050100">
    <property type="entry name" value="TRAFAC_GTPase_members"/>
</dbReference>
<keyword evidence="6" id="KW-0648">Protein biosynthesis</keyword>
<dbReference type="Pfam" id="PF00009">
    <property type="entry name" value="GTP_EFTU"/>
    <property type="match status" value="1"/>
</dbReference>
<organism evidence="9 10">
    <name type="scientific">Seminavis robusta</name>
    <dbReference type="NCBI Taxonomy" id="568900"/>
    <lineage>
        <taxon>Eukaryota</taxon>
        <taxon>Sar</taxon>
        <taxon>Stramenopiles</taxon>
        <taxon>Ochrophyta</taxon>
        <taxon>Bacillariophyta</taxon>
        <taxon>Bacillariophyceae</taxon>
        <taxon>Bacillariophycidae</taxon>
        <taxon>Naviculales</taxon>
        <taxon>Naviculaceae</taxon>
        <taxon>Seminavis</taxon>
    </lineage>
</organism>
<dbReference type="OrthoDB" id="407705at2759"/>
<dbReference type="EMBL" id="CAICTM010000080">
    <property type="protein sequence ID" value="CAB9500339.1"/>
    <property type="molecule type" value="Genomic_DNA"/>
</dbReference>
<dbReference type="GO" id="GO:0003746">
    <property type="term" value="F:translation elongation factor activity"/>
    <property type="evidence" value="ECO:0007669"/>
    <property type="project" value="UniProtKB-KW"/>
</dbReference>
<dbReference type="CDD" id="cd03693">
    <property type="entry name" value="EF1_alpha_II"/>
    <property type="match status" value="1"/>
</dbReference>
<keyword evidence="4" id="KW-0547">Nucleotide-binding</keyword>
<evidence type="ECO:0000256" key="3">
    <source>
        <dbReference type="ARBA" id="ARBA00022490"/>
    </source>
</evidence>
<dbReference type="Gene3D" id="3.40.50.300">
    <property type="entry name" value="P-loop containing nucleotide triphosphate hydrolases"/>
    <property type="match status" value="1"/>
</dbReference>
<keyword evidence="7" id="KW-0342">GTP-binding</keyword>
<evidence type="ECO:0000256" key="5">
    <source>
        <dbReference type="ARBA" id="ARBA00022768"/>
    </source>
</evidence>
<dbReference type="InterPro" id="IPR000795">
    <property type="entry name" value="T_Tr_GTP-bd_dom"/>
</dbReference>
<dbReference type="GO" id="GO:0005525">
    <property type="term" value="F:GTP binding"/>
    <property type="evidence" value="ECO:0007669"/>
    <property type="project" value="UniProtKB-KW"/>
</dbReference>
<sequence>MIIGTSMADMALLLVDASEEGNQAEFHQDGQTREHALLAYTLGVKQMIVACNKMDDKPVNYGEERFQKIKDEICVYLKKVGYKPIVIPFIPISGWEGDNMVEKSDNMPWSHGPTLLEALNNLTSPKRSTEKPLRIPIQDVYKIGGIGTVPVGRVEAGVVRPGIIAKFAPVSLTAEIQSVEMHHEQLPEAFSGDIVGFNVNKLSVRDLQRGYVASDANIQPASAVKSFEAQVIVMNHPGKIYNGYCPVVDCHTHTLRANSFTLRKRITEDLAKFWKQILST</sequence>
<dbReference type="AlphaFoldDB" id="A0A9N8DGK4"/>
<dbReference type="InterPro" id="IPR009000">
    <property type="entry name" value="Transl_B-barrel_sf"/>
</dbReference>
<evidence type="ECO:0000256" key="2">
    <source>
        <dbReference type="ARBA" id="ARBA00004496"/>
    </source>
</evidence>
<name>A0A9N8DGK4_9STRA</name>
<evidence type="ECO:0000313" key="10">
    <source>
        <dbReference type="Proteomes" id="UP001153069"/>
    </source>
</evidence>
<evidence type="ECO:0000256" key="7">
    <source>
        <dbReference type="ARBA" id="ARBA00023134"/>
    </source>
</evidence>
<dbReference type="Pfam" id="PF03144">
    <property type="entry name" value="GTP_EFTU_D2"/>
    <property type="match status" value="1"/>
</dbReference>
<dbReference type="PANTHER" id="PTHR23115">
    <property type="entry name" value="TRANSLATION FACTOR"/>
    <property type="match status" value="1"/>
</dbReference>
<evidence type="ECO:0000259" key="8">
    <source>
        <dbReference type="PROSITE" id="PS51722"/>
    </source>
</evidence>
<dbReference type="InterPro" id="IPR004161">
    <property type="entry name" value="EFTu-like_2"/>
</dbReference>
<dbReference type="Proteomes" id="UP001153069">
    <property type="component" value="Unassembled WGS sequence"/>
</dbReference>
<keyword evidence="10" id="KW-1185">Reference proteome</keyword>
<dbReference type="FunFam" id="2.40.30.10:FF:000003">
    <property type="entry name" value="Elongation factor 1-alpha"/>
    <property type="match status" value="1"/>
</dbReference>
<dbReference type="InterPro" id="IPR004160">
    <property type="entry name" value="Transl_elong_EFTu/EF1A_C"/>
</dbReference>
<keyword evidence="5 9" id="KW-0251">Elongation factor</keyword>
<dbReference type="PROSITE" id="PS51722">
    <property type="entry name" value="G_TR_2"/>
    <property type="match status" value="1"/>
</dbReference>
<dbReference type="InterPro" id="IPR027417">
    <property type="entry name" value="P-loop_NTPase"/>
</dbReference>
<dbReference type="Gene3D" id="2.40.30.10">
    <property type="entry name" value="Translation factors"/>
    <property type="match status" value="2"/>
</dbReference>
<keyword evidence="3" id="KW-0963">Cytoplasm</keyword>
<evidence type="ECO:0000256" key="6">
    <source>
        <dbReference type="ARBA" id="ARBA00022917"/>
    </source>
</evidence>
<comment type="caution">
    <text evidence="9">The sequence shown here is derived from an EMBL/GenBank/DDBJ whole genome shotgun (WGS) entry which is preliminary data.</text>
</comment>
<dbReference type="SUPFAM" id="SSF50447">
    <property type="entry name" value="Translation proteins"/>
    <property type="match status" value="1"/>
</dbReference>
<dbReference type="GO" id="GO:0003924">
    <property type="term" value="F:GTPase activity"/>
    <property type="evidence" value="ECO:0007669"/>
    <property type="project" value="InterPro"/>
</dbReference>